<name>A0ABU4MLM3_9ACTN</name>
<keyword evidence="2" id="KW-1185">Reference proteome</keyword>
<accession>A0ABU4MLM3</accession>
<comment type="caution">
    <text evidence="1">The sequence shown here is derived from an EMBL/GenBank/DDBJ whole genome shotgun (WGS) entry which is preliminary data.</text>
</comment>
<reference evidence="1 2" key="1">
    <citation type="journal article" date="2023" name="Microb. Genom.">
        <title>Mesoterricola silvestris gen. nov., sp. nov., Mesoterricola sediminis sp. nov., Geothrix oryzae sp. nov., Geothrix edaphica sp. nov., Geothrix rubra sp. nov., and Geothrix limicola sp. nov., six novel members of Acidobacteriota isolated from soils.</title>
        <authorList>
            <person name="Weisberg A.J."/>
            <person name="Pearce E."/>
            <person name="Kramer C.G."/>
            <person name="Chang J.H."/>
            <person name="Clarke C.R."/>
        </authorList>
    </citation>
    <scope>NUCLEOTIDE SEQUENCE [LARGE SCALE GENOMIC DNA]</scope>
    <source>
        <strain evidence="1 2">NE20-4-1</strain>
    </source>
</reference>
<protein>
    <submittedName>
        <fullName evidence="1">Uncharacterized protein</fullName>
    </submittedName>
</protein>
<evidence type="ECO:0000313" key="1">
    <source>
        <dbReference type="EMBL" id="MDX3037265.1"/>
    </source>
</evidence>
<dbReference type="Proteomes" id="UP001282474">
    <property type="component" value="Unassembled WGS sequence"/>
</dbReference>
<dbReference type="RefSeq" id="WP_193383384.1">
    <property type="nucleotide sequence ID" value="NZ_JABXWI010000001.1"/>
</dbReference>
<organism evidence="1 2">
    <name type="scientific">Streptomyces caniscabiei</name>
    <dbReference type="NCBI Taxonomy" id="2746961"/>
    <lineage>
        <taxon>Bacteria</taxon>
        <taxon>Bacillati</taxon>
        <taxon>Actinomycetota</taxon>
        <taxon>Actinomycetes</taxon>
        <taxon>Kitasatosporales</taxon>
        <taxon>Streptomycetaceae</taxon>
        <taxon>Streptomyces</taxon>
    </lineage>
</organism>
<gene>
    <name evidence="1" type="ORF">PV383_08795</name>
</gene>
<proteinExistence type="predicted"/>
<dbReference type="EMBL" id="JARAWJ010000005">
    <property type="protein sequence ID" value="MDX3037265.1"/>
    <property type="molecule type" value="Genomic_DNA"/>
</dbReference>
<evidence type="ECO:0000313" key="2">
    <source>
        <dbReference type="Proteomes" id="UP001282474"/>
    </source>
</evidence>
<sequence>MICTLCKTHRIEYGTLCPSCTHDTEDRLVRLPRMWASLEAWLIPGARGTAQYGGRVRQPEAPLPLDQEVLDLRSAGGIVGVLEDWHSAIRDARDMPAPPRAGSLARRVRDAAFGAADQIHFIALWEQGPQLGREVRGLVDRVRGVVRPDEAEESWRPKWLGYCVAVDASGVICGARIPAAVDRPVQCTSCLCTYPPSTWLTLRRFQPGNLQAGHDEEPVAA</sequence>